<comment type="caution">
    <text evidence="2">The sequence shown here is derived from an EMBL/GenBank/DDBJ whole genome shotgun (WGS) entry which is preliminary data.</text>
</comment>
<dbReference type="GO" id="GO:0032259">
    <property type="term" value="P:methylation"/>
    <property type="evidence" value="ECO:0007669"/>
    <property type="project" value="UniProtKB-KW"/>
</dbReference>
<dbReference type="RefSeq" id="WP_106244746.1">
    <property type="nucleotide sequence ID" value="NZ_JBFAIB010000039.1"/>
</dbReference>
<dbReference type="EMBL" id="PVNG01000012">
    <property type="protein sequence ID" value="PRX62765.1"/>
    <property type="molecule type" value="Genomic_DNA"/>
</dbReference>
<dbReference type="OrthoDB" id="9810615at2"/>
<sequence length="268" mass="29333">MIMDPHLLRYYEQGGELTRLRQGRGRLEFWRTRDVLLRTLPPAPAKVLDVGGGTGAHAEWLAAEGYDVEVIDPVPLHVEEAAALPGVRARLGDARDLPVPDGAADVALLLGPLYHLPERADRVRALREARRAVRAGGLVVSAFISRYAALHDSVRLGTLPLDGRVEVEYRTLETGEIVSAREGGFRGYGHRPEEIVAEFTDAGLPRPRVHGLEGAFWLYGDVDDWLDDDGRRELLLDAARRLECEPSLLGVSGHLLAVTPAVTPVGDL</sequence>
<keyword evidence="3" id="KW-1185">Reference proteome</keyword>
<organism evidence="2 3">
    <name type="scientific">Nonomuraea fuscirosea</name>
    <dbReference type="NCBI Taxonomy" id="1291556"/>
    <lineage>
        <taxon>Bacteria</taxon>
        <taxon>Bacillati</taxon>
        <taxon>Actinomycetota</taxon>
        <taxon>Actinomycetes</taxon>
        <taxon>Streptosporangiales</taxon>
        <taxon>Streptosporangiaceae</taxon>
        <taxon>Nonomuraea</taxon>
    </lineage>
</organism>
<dbReference type="Pfam" id="PF08241">
    <property type="entry name" value="Methyltransf_11"/>
    <property type="match status" value="1"/>
</dbReference>
<dbReference type="Gene3D" id="3.40.50.150">
    <property type="entry name" value="Vaccinia Virus protein VP39"/>
    <property type="match status" value="1"/>
</dbReference>
<evidence type="ECO:0000313" key="2">
    <source>
        <dbReference type="EMBL" id="PRX62765.1"/>
    </source>
</evidence>
<proteinExistence type="predicted"/>
<dbReference type="GO" id="GO:0008757">
    <property type="term" value="F:S-adenosylmethionine-dependent methyltransferase activity"/>
    <property type="evidence" value="ECO:0007669"/>
    <property type="project" value="InterPro"/>
</dbReference>
<dbReference type="SUPFAM" id="SSF53335">
    <property type="entry name" value="S-adenosyl-L-methionine-dependent methyltransferases"/>
    <property type="match status" value="1"/>
</dbReference>
<dbReference type="InterPro" id="IPR013216">
    <property type="entry name" value="Methyltransf_11"/>
</dbReference>
<evidence type="ECO:0000259" key="1">
    <source>
        <dbReference type="Pfam" id="PF08241"/>
    </source>
</evidence>
<dbReference type="CDD" id="cd02440">
    <property type="entry name" value="AdoMet_MTases"/>
    <property type="match status" value="1"/>
</dbReference>
<feature type="domain" description="Methyltransferase type 11" evidence="1">
    <location>
        <begin position="48"/>
        <end position="140"/>
    </location>
</feature>
<accession>A0A2T0MVE2</accession>
<dbReference type="InterPro" id="IPR029063">
    <property type="entry name" value="SAM-dependent_MTases_sf"/>
</dbReference>
<keyword evidence="2" id="KW-0489">Methyltransferase</keyword>
<gene>
    <name evidence="2" type="ORF">B0I32_112262</name>
</gene>
<evidence type="ECO:0000313" key="3">
    <source>
        <dbReference type="Proteomes" id="UP000238312"/>
    </source>
</evidence>
<reference evidence="2 3" key="1">
    <citation type="submission" date="2018-03" db="EMBL/GenBank/DDBJ databases">
        <title>Genomic Encyclopedia of Type Strains, Phase III (KMG-III): the genomes of soil and plant-associated and newly described type strains.</title>
        <authorList>
            <person name="Whitman W."/>
        </authorList>
    </citation>
    <scope>NUCLEOTIDE SEQUENCE [LARGE SCALE GENOMIC DNA]</scope>
    <source>
        <strain evidence="2 3">CGMCC 4.7104</strain>
    </source>
</reference>
<name>A0A2T0MVE2_9ACTN</name>
<dbReference type="AlphaFoldDB" id="A0A2T0MVE2"/>
<keyword evidence="2" id="KW-0808">Transferase</keyword>
<dbReference type="Proteomes" id="UP000238312">
    <property type="component" value="Unassembled WGS sequence"/>
</dbReference>
<protein>
    <submittedName>
        <fullName evidence="2">Methyltransferase family protein</fullName>
    </submittedName>
</protein>